<protein>
    <submittedName>
        <fullName evidence="2">Endonuclease/exonuclease/phosphatase family protein</fullName>
    </submittedName>
</protein>
<dbReference type="GO" id="GO:0016020">
    <property type="term" value="C:membrane"/>
    <property type="evidence" value="ECO:0007669"/>
    <property type="project" value="GOC"/>
</dbReference>
<dbReference type="InterPro" id="IPR051916">
    <property type="entry name" value="GPI-anchor_lipid_remodeler"/>
</dbReference>
<evidence type="ECO:0000313" key="2">
    <source>
        <dbReference type="EMBL" id="HIX75557.1"/>
    </source>
</evidence>
<sequence>MTYNLRFGELASLEELGECIKNENPDVVMLQEVDVNTHRKRAPKQNGKHFISELGFYTKMFSVYGKSIPYEGGYYGLGLLSKYPFVSTERILLPMVEAGREQRSLLTGKIELDNGRIITIASTHLDLKAPIRLVQVKYINEVLGKVNNPILLGGDFNARPADAEIAEGMARWRRSMPDDAFTIPAEKLCPTIVRWWLFWN</sequence>
<proteinExistence type="predicted"/>
<dbReference type="SUPFAM" id="SSF56219">
    <property type="entry name" value="DNase I-like"/>
    <property type="match status" value="1"/>
</dbReference>
<organism evidence="2 3">
    <name type="scientific">Candidatus Parabacteroides intestinipullorum</name>
    <dbReference type="NCBI Taxonomy" id="2838723"/>
    <lineage>
        <taxon>Bacteria</taxon>
        <taxon>Pseudomonadati</taxon>
        <taxon>Bacteroidota</taxon>
        <taxon>Bacteroidia</taxon>
        <taxon>Bacteroidales</taxon>
        <taxon>Tannerellaceae</taxon>
        <taxon>Parabacteroides</taxon>
    </lineage>
</organism>
<dbReference type="GO" id="GO:0006506">
    <property type="term" value="P:GPI anchor biosynthetic process"/>
    <property type="evidence" value="ECO:0007669"/>
    <property type="project" value="TreeGrafter"/>
</dbReference>
<dbReference type="Pfam" id="PF03372">
    <property type="entry name" value="Exo_endo_phos"/>
    <property type="match status" value="1"/>
</dbReference>
<gene>
    <name evidence="2" type="ORF">H9977_11080</name>
</gene>
<dbReference type="InterPro" id="IPR005135">
    <property type="entry name" value="Endo/exonuclease/phosphatase"/>
</dbReference>
<comment type="caution">
    <text evidence="2">The sequence shown here is derived from an EMBL/GenBank/DDBJ whole genome shotgun (WGS) entry which is preliminary data.</text>
</comment>
<keyword evidence="2" id="KW-0255">Endonuclease</keyword>
<dbReference type="PANTHER" id="PTHR14859">
    <property type="entry name" value="CALCOFLUOR WHITE HYPERSENSITIVE PROTEIN PRECURSOR"/>
    <property type="match status" value="1"/>
</dbReference>
<evidence type="ECO:0000259" key="1">
    <source>
        <dbReference type="Pfam" id="PF03372"/>
    </source>
</evidence>
<dbReference type="PANTHER" id="PTHR14859:SF15">
    <property type="entry name" value="ENDONUCLEASE_EXONUCLEASE_PHOSPHATASE DOMAIN-CONTAINING PROTEIN"/>
    <property type="match status" value="1"/>
</dbReference>
<dbReference type="Proteomes" id="UP000886740">
    <property type="component" value="Unassembled WGS sequence"/>
</dbReference>
<accession>A0A9D1X9U1</accession>
<dbReference type="AlphaFoldDB" id="A0A9D1X9U1"/>
<evidence type="ECO:0000313" key="3">
    <source>
        <dbReference type="Proteomes" id="UP000886740"/>
    </source>
</evidence>
<feature type="domain" description="Endonuclease/exonuclease/phosphatase" evidence="1">
    <location>
        <begin position="1"/>
        <end position="180"/>
    </location>
</feature>
<dbReference type="Gene3D" id="3.60.10.10">
    <property type="entry name" value="Endonuclease/exonuclease/phosphatase"/>
    <property type="match status" value="1"/>
</dbReference>
<reference evidence="2" key="1">
    <citation type="journal article" date="2021" name="PeerJ">
        <title>Extensive microbial diversity within the chicken gut microbiome revealed by metagenomics and culture.</title>
        <authorList>
            <person name="Gilroy R."/>
            <person name="Ravi A."/>
            <person name="Getino M."/>
            <person name="Pursley I."/>
            <person name="Horton D.L."/>
            <person name="Alikhan N.F."/>
            <person name="Baker D."/>
            <person name="Gharbi K."/>
            <person name="Hall N."/>
            <person name="Watson M."/>
            <person name="Adriaenssens E.M."/>
            <person name="Foster-Nyarko E."/>
            <person name="Jarju S."/>
            <person name="Secka A."/>
            <person name="Antonio M."/>
            <person name="Oren A."/>
            <person name="Chaudhuri R.R."/>
            <person name="La Ragione R."/>
            <person name="Hildebrand F."/>
            <person name="Pallen M.J."/>
        </authorList>
    </citation>
    <scope>NUCLEOTIDE SEQUENCE</scope>
    <source>
        <strain evidence="2">ChiGjej6B6-14162</strain>
    </source>
</reference>
<keyword evidence="2" id="KW-0540">Nuclease</keyword>
<dbReference type="GO" id="GO:0004519">
    <property type="term" value="F:endonuclease activity"/>
    <property type="evidence" value="ECO:0007669"/>
    <property type="project" value="UniProtKB-KW"/>
</dbReference>
<keyword evidence="2" id="KW-0378">Hydrolase</keyword>
<name>A0A9D1X9U1_9BACT</name>
<dbReference type="InterPro" id="IPR036691">
    <property type="entry name" value="Endo/exonu/phosph_ase_sf"/>
</dbReference>
<dbReference type="EMBL" id="DXEL01000076">
    <property type="protein sequence ID" value="HIX75557.1"/>
    <property type="molecule type" value="Genomic_DNA"/>
</dbReference>
<reference evidence="2" key="2">
    <citation type="submission" date="2021-04" db="EMBL/GenBank/DDBJ databases">
        <authorList>
            <person name="Gilroy R."/>
        </authorList>
    </citation>
    <scope>NUCLEOTIDE SEQUENCE</scope>
    <source>
        <strain evidence="2">ChiGjej6B6-14162</strain>
    </source>
</reference>